<dbReference type="OrthoDB" id="786837at2759"/>
<comment type="caution">
    <text evidence="2">The sequence shown here is derived from an EMBL/GenBank/DDBJ whole genome shotgun (WGS) entry which is preliminary data.</text>
</comment>
<dbReference type="Proteomes" id="UP000636709">
    <property type="component" value="Unassembled WGS sequence"/>
</dbReference>
<feature type="compositionally biased region" description="Acidic residues" evidence="1">
    <location>
        <begin position="257"/>
        <end position="278"/>
    </location>
</feature>
<dbReference type="AlphaFoldDB" id="A0A835F059"/>
<evidence type="ECO:0000313" key="2">
    <source>
        <dbReference type="EMBL" id="KAF8724277.1"/>
    </source>
</evidence>
<accession>A0A835F059</accession>
<feature type="region of interest" description="Disordered" evidence="1">
    <location>
        <begin position="185"/>
        <end position="365"/>
    </location>
</feature>
<protein>
    <submittedName>
        <fullName evidence="2">Uncharacterized protein</fullName>
    </submittedName>
</protein>
<evidence type="ECO:0000313" key="3">
    <source>
        <dbReference type="Proteomes" id="UP000636709"/>
    </source>
</evidence>
<feature type="compositionally biased region" description="Acidic residues" evidence="1">
    <location>
        <begin position="220"/>
        <end position="242"/>
    </location>
</feature>
<evidence type="ECO:0000256" key="1">
    <source>
        <dbReference type="SAM" id="MobiDB-lite"/>
    </source>
</evidence>
<sequence length="664" mass="71925">MYSYNFKATKLRIKQIWYRNSSGSLHAHLSAYVGVTIESDFHREQEQRRWMISSTITPCNRYPKPKQSKQHRPVELITGTQLEASNNNNARDRAPATKGSLGFRPRGGRRPFPPPGGLGHTKPRIDQLAGSRAAPPVAGGPACRPPTGTPARLARPSPCHVSLARQPAASALSLARRGAHSLCAAKSSSSLAPRSLPLGMASPLTEPSPPPILRDVIAHDDDDDNFIAEEEDEDEDEDEEWDDISKRMSRLSMDGSDGGDADDEDGGEDEEVEDDDEFEVRSDVNGATYGGGAGRPWPPYDDDGRAPSSASLPGTPDRAAQAARSSPTWWPAGPSGGKEYASETEARWPPEGGRGGRRRNHHHRRERMMREVWLERAWRMRKQRRQMQEAAVPVVILGGGGGGSESPVGSRGGGGVAMDMEEVRACRDLGLDLPCDWTVEIPCHALSGVDTGSSGGNSPASGSWRISKPIRSHSHVHLAKHKTDCLRATACAHVAFGRTLIAFHGRRVALPYQAVHSRPPRATEAAPVKSPKSTYTYMELHSSRPDRDGVVGLATPTRAERGRVLPALCTAAFLMLSPRHVRFPCSCYLQLIIGSANDNGRGFPGSFTATNSSMIRVDLVLCIYADVVPVCVTVWTGDDPKDVKARLKVWAQAVALASASRLGS</sequence>
<feature type="region of interest" description="Disordered" evidence="1">
    <location>
        <begin position="81"/>
        <end position="156"/>
    </location>
</feature>
<keyword evidence="3" id="KW-1185">Reference proteome</keyword>
<proteinExistence type="predicted"/>
<reference evidence="2" key="1">
    <citation type="submission" date="2020-07" db="EMBL/GenBank/DDBJ databases">
        <title>Genome sequence and genetic diversity analysis of an under-domesticated orphan crop, white fonio (Digitaria exilis).</title>
        <authorList>
            <person name="Bennetzen J.L."/>
            <person name="Chen S."/>
            <person name="Ma X."/>
            <person name="Wang X."/>
            <person name="Yssel A.E.J."/>
            <person name="Chaluvadi S.R."/>
            <person name="Johnson M."/>
            <person name="Gangashetty P."/>
            <person name="Hamidou F."/>
            <person name="Sanogo M.D."/>
            <person name="Zwaenepoel A."/>
            <person name="Wallace J."/>
            <person name="Van De Peer Y."/>
            <person name="Van Deynze A."/>
        </authorList>
    </citation>
    <scope>NUCLEOTIDE SEQUENCE</scope>
    <source>
        <tissue evidence="2">Leaves</tissue>
    </source>
</reference>
<dbReference type="PANTHER" id="PTHR31865:SF2">
    <property type="entry name" value="OSJNBA0004B13.24 PROTEIN"/>
    <property type="match status" value="1"/>
</dbReference>
<dbReference type="PANTHER" id="PTHR31865">
    <property type="entry name" value="OSJNBA0071G03.3 PROTEIN"/>
    <property type="match status" value="1"/>
</dbReference>
<name>A0A835F059_9POAL</name>
<feature type="compositionally biased region" description="Low complexity" evidence="1">
    <location>
        <begin position="185"/>
        <end position="198"/>
    </location>
</feature>
<feature type="compositionally biased region" description="Basic residues" evidence="1">
    <location>
        <begin position="355"/>
        <end position="365"/>
    </location>
</feature>
<gene>
    <name evidence="2" type="ORF">HU200_021305</name>
</gene>
<dbReference type="EMBL" id="JACEFO010001663">
    <property type="protein sequence ID" value="KAF8724277.1"/>
    <property type="molecule type" value="Genomic_DNA"/>
</dbReference>
<organism evidence="2 3">
    <name type="scientific">Digitaria exilis</name>
    <dbReference type="NCBI Taxonomy" id="1010633"/>
    <lineage>
        <taxon>Eukaryota</taxon>
        <taxon>Viridiplantae</taxon>
        <taxon>Streptophyta</taxon>
        <taxon>Embryophyta</taxon>
        <taxon>Tracheophyta</taxon>
        <taxon>Spermatophyta</taxon>
        <taxon>Magnoliopsida</taxon>
        <taxon>Liliopsida</taxon>
        <taxon>Poales</taxon>
        <taxon>Poaceae</taxon>
        <taxon>PACMAD clade</taxon>
        <taxon>Panicoideae</taxon>
        <taxon>Panicodae</taxon>
        <taxon>Paniceae</taxon>
        <taxon>Anthephorinae</taxon>
        <taxon>Digitaria</taxon>
    </lineage>
</organism>